<dbReference type="InterPro" id="IPR035971">
    <property type="entry name" value="CBD_sf"/>
</dbReference>
<dbReference type="KEGG" id="cci:CC1G_10254"/>
<accession>A8NPF5</accession>
<dbReference type="InParanoid" id="A8NPF5"/>
<comment type="caution">
    <text evidence="4">The sequence shown here is derived from an EMBL/GenBank/DDBJ whole genome shotgun (WGS) entry which is preliminary data.</text>
</comment>
<reference evidence="4 5" key="1">
    <citation type="journal article" date="2010" name="Proc. Natl. Acad. Sci. U.S.A.">
        <title>Insights into evolution of multicellular fungi from the assembled chromosomes of the mushroom Coprinopsis cinerea (Coprinus cinereus).</title>
        <authorList>
            <person name="Stajich J.E."/>
            <person name="Wilke S.K."/>
            <person name="Ahren D."/>
            <person name="Au C.H."/>
            <person name="Birren B.W."/>
            <person name="Borodovsky M."/>
            <person name="Burns C."/>
            <person name="Canback B."/>
            <person name="Casselton L.A."/>
            <person name="Cheng C.K."/>
            <person name="Deng J."/>
            <person name="Dietrich F.S."/>
            <person name="Fargo D.C."/>
            <person name="Farman M.L."/>
            <person name="Gathman A.C."/>
            <person name="Goldberg J."/>
            <person name="Guigo R."/>
            <person name="Hoegger P.J."/>
            <person name="Hooker J.B."/>
            <person name="Huggins A."/>
            <person name="James T.Y."/>
            <person name="Kamada T."/>
            <person name="Kilaru S."/>
            <person name="Kodira C."/>
            <person name="Kues U."/>
            <person name="Kupfer D."/>
            <person name="Kwan H.S."/>
            <person name="Lomsadze A."/>
            <person name="Li W."/>
            <person name="Lilly W.W."/>
            <person name="Ma L.J."/>
            <person name="Mackey A.J."/>
            <person name="Manning G."/>
            <person name="Martin F."/>
            <person name="Muraguchi H."/>
            <person name="Natvig D.O."/>
            <person name="Palmerini H."/>
            <person name="Ramesh M.A."/>
            <person name="Rehmeyer C.J."/>
            <person name="Roe B.A."/>
            <person name="Shenoy N."/>
            <person name="Stanke M."/>
            <person name="Ter-Hovhannisyan V."/>
            <person name="Tunlid A."/>
            <person name="Velagapudi R."/>
            <person name="Vision T.J."/>
            <person name="Zeng Q."/>
            <person name="Zolan M.E."/>
            <person name="Pukkila P.J."/>
        </authorList>
    </citation>
    <scope>NUCLEOTIDE SEQUENCE [LARGE SCALE GENOMIC DNA]</scope>
    <source>
        <strain evidence="5">Okayama-7 / 130 / ATCC MYA-4618 / FGSC 9003</strain>
    </source>
</reference>
<feature type="domain" description="CBM1" evidence="3">
    <location>
        <begin position="40"/>
        <end position="79"/>
    </location>
</feature>
<dbReference type="InterPro" id="IPR000254">
    <property type="entry name" value="CBD"/>
</dbReference>
<organism evidence="4 5">
    <name type="scientific">Coprinopsis cinerea (strain Okayama-7 / 130 / ATCC MYA-4618 / FGSC 9003)</name>
    <name type="common">Inky cap fungus</name>
    <name type="synonym">Hormographiella aspergillata</name>
    <dbReference type="NCBI Taxonomy" id="240176"/>
    <lineage>
        <taxon>Eukaryota</taxon>
        <taxon>Fungi</taxon>
        <taxon>Dikarya</taxon>
        <taxon>Basidiomycota</taxon>
        <taxon>Agaricomycotina</taxon>
        <taxon>Agaricomycetes</taxon>
        <taxon>Agaricomycetidae</taxon>
        <taxon>Agaricales</taxon>
        <taxon>Agaricineae</taxon>
        <taxon>Psathyrellaceae</taxon>
        <taxon>Coprinopsis</taxon>
    </lineage>
</organism>
<dbReference type="RefSeq" id="XP_001835327.2">
    <property type="nucleotide sequence ID" value="XM_001835275.2"/>
</dbReference>
<gene>
    <name evidence="4" type="ORF">CC1G_10254</name>
</gene>
<dbReference type="VEuPathDB" id="FungiDB:CC1G_10254"/>
<evidence type="ECO:0000256" key="2">
    <source>
        <dbReference type="SAM" id="SignalP"/>
    </source>
</evidence>
<dbReference type="GeneID" id="6011855"/>
<evidence type="ECO:0000313" key="5">
    <source>
        <dbReference type="Proteomes" id="UP000001861"/>
    </source>
</evidence>
<dbReference type="HOGENOM" id="CLU_871579_0_0_1"/>
<feature type="signal peptide" evidence="2">
    <location>
        <begin position="1"/>
        <end position="18"/>
    </location>
</feature>
<dbReference type="Pfam" id="PF00734">
    <property type="entry name" value="CBM_1"/>
    <property type="match status" value="1"/>
</dbReference>
<dbReference type="OrthoDB" id="119312at2759"/>
<dbReference type="PROSITE" id="PS51164">
    <property type="entry name" value="CBM1_2"/>
    <property type="match status" value="1"/>
</dbReference>
<dbReference type="GO" id="GO:0005975">
    <property type="term" value="P:carbohydrate metabolic process"/>
    <property type="evidence" value="ECO:0007669"/>
    <property type="project" value="InterPro"/>
</dbReference>
<dbReference type="SUPFAM" id="SSF57180">
    <property type="entry name" value="Cellulose-binding domain"/>
    <property type="match status" value="1"/>
</dbReference>
<keyword evidence="1 2" id="KW-0732">Signal</keyword>
<dbReference type="GO" id="GO:0030248">
    <property type="term" value="F:cellulose binding"/>
    <property type="evidence" value="ECO:0007669"/>
    <property type="project" value="InterPro"/>
</dbReference>
<keyword evidence="5" id="KW-1185">Reference proteome</keyword>
<evidence type="ECO:0000256" key="1">
    <source>
        <dbReference type="ARBA" id="ARBA00022729"/>
    </source>
</evidence>
<name>A8NPF5_COPC7</name>
<proteinExistence type="predicted"/>
<evidence type="ECO:0000313" key="4">
    <source>
        <dbReference type="EMBL" id="EAU86532.2"/>
    </source>
</evidence>
<dbReference type="SMART" id="SM00236">
    <property type="entry name" value="fCBD"/>
    <property type="match status" value="1"/>
</dbReference>
<feature type="chain" id="PRO_5002727325" description="CBM1 domain-containing protein" evidence="2">
    <location>
        <begin position="19"/>
        <end position="319"/>
    </location>
</feature>
<dbReference type="GO" id="GO:0005576">
    <property type="term" value="C:extracellular region"/>
    <property type="evidence" value="ECO:0007669"/>
    <property type="project" value="InterPro"/>
</dbReference>
<dbReference type="Proteomes" id="UP000001861">
    <property type="component" value="Unassembled WGS sequence"/>
</dbReference>
<protein>
    <recommendedName>
        <fullName evidence="3">CBM1 domain-containing protein</fullName>
    </recommendedName>
</protein>
<sequence length="319" mass="33633">MMFLLLLASACLVSSTCAYLSTAPTSATDLDAHLRRGSPTPVPLWGQCGGINHFGSTSCEGEPESAVCSSLNDWYWMCMPQTKQPSPTTPPPSVITPPPPVIVTPPPFPSCPCTPGRDVTSTSPQSQCVCVPCPVASCAACQPGYTVTFVPSPYNACPSCSCALSLPQTPTTSTRGCAIAMATYSCSSCSSGSKTTVTTPETGGCPSCQCIRVNYKWGGLHVWVQVSGGGGRGHGGTTVVPVVWGVGMHWWNPVEISNAHTRLRTNSSCKVCKEYVQETDKRIYPPAGYLGVAQIDCPVNPVPPPGYERDSSDMSTERL</sequence>
<dbReference type="EMBL" id="AACS02000012">
    <property type="protein sequence ID" value="EAU86532.2"/>
    <property type="molecule type" value="Genomic_DNA"/>
</dbReference>
<evidence type="ECO:0000259" key="3">
    <source>
        <dbReference type="PROSITE" id="PS51164"/>
    </source>
</evidence>
<dbReference type="AlphaFoldDB" id="A8NPF5"/>